<dbReference type="PANTHER" id="PTHR22930:SF289">
    <property type="entry name" value="DDE TNP4 DOMAIN-CONTAINING PROTEIN-RELATED"/>
    <property type="match status" value="1"/>
</dbReference>
<dbReference type="Proteomes" id="UP000887565">
    <property type="component" value="Unplaced"/>
</dbReference>
<evidence type="ECO:0000313" key="10">
    <source>
        <dbReference type="WBParaSite" id="nRc.2.0.1.t21559-RA"/>
    </source>
</evidence>
<dbReference type="OMA" id="QENAYNN"/>
<evidence type="ECO:0000256" key="5">
    <source>
        <dbReference type="ARBA" id="ARBA00022723"/>
    </source>
</evidence>
<dbReference type="PANTHER" id="PTHR22930">
    <property type="match status" value="1"/>
</dbReference>
<keyword evidence="9" id="KW-1185">Reference proteome</keyword>
<evidence type="ECO:0000256" key="7">
    <source>
        <dbReference type="ARBA" id="ARBA00023242"/>
    </source>
</evidence>
<comment type="subcellular location">
    <subcellularLocation>
        <location evidence="2">Nucleus</location>
    </subcellularLocation>
</comment>
<dbReference type="WBParaSite" id="nRc.2.0.1.t21559-RA">
    <property type="protein sequence ID" value="nRc.2.0.1.t21559-RA"/>
    <property type="gene ID" value="nRc.2.0.1.g21559"/>
</dbReference>
<feature type="domain" description="DDE Tnp4" evidence="8">
    <location>
        <begin position="33"/>
        <end position="181"/>
    </location>
</feature>
<accession>A0A915J722</accession>
<dbReference type="InterPro" id="IPR027806">
    <property type="entry name" value="HARBI1_dom"/>
</dbReference>
<evidence type="ECO:0000256" key="1">
    <source>
        <dbReference type="ARBA" id="ARBA00001968"/>
    </source>
</evidence>
<dbReference type="InterPro" id="IPR045249">
    <property type="entry name" value="HARBI1-like"/>
</dbReference>
<comment type="similarity">
    <text evidence="3">Belongs to the HARBI1 family.</text>
</comment>
<keyword evidence="7" id="KW-0539">Nucleus</keyword>
<keyword evidence="6" id="KW-0378">Hydrolase</keyword>
<evidence type="ECO:0000256" key="6">
    <source>
        <dbReference type="ARBA" id="ARBA00022801"/>
    </source>
</evidence>
<reference evidence="10" key="1">
    <citation type="submission" date="2022-11" db="UniProtKB">
        <authorList>
            <consortium name="WormBaseParasite"/>
        </authorList>
    </citation>
    <scope>IDENTIFICATION</scope>
</reference>
<dbReference type="GO" id="GO:0004518">
    <property type="term" value="F:nuclease activity"/>
    <property type="evidence" value="ECO:0007669"/>
    <property type="project" value="UniProtKB-KW"/>
</dbReference>
<comment type="cofactor">
    <cofactor evidence="1">
        <name>a divalent metal cation</name>
        <dbReference type="ChEBI" id="CHEBI:60240"/>
    </cofactor>
</comment>
<dbReference type="GO" id="GO:0005634">
    <property type="term" value="C:nucleus"/>
    <property type="evidence" value="ECO:0007669"/>
    <property type="project" value="UniProtKB-SubCell"/>
</dbReference>
<protein>
    <submittedName>
        <fullName evidence="10">DDE Tnp4 domain-containing protein</fullName>
    </submittedName>
</protein>
<evidence type="ECO:0000313" key="9">
    <source>
        <dbReference type="Proteomes" id="UP000887565"/>
    </source>
</evidence>
<dbReference type="GO" id="GO:0016787">
    <property type="term" value="F:hydrolase activity"/>
    <property type="evidence" value="ECO:0007669"/>
    <property type="project" value="UniProtKB-KW"/>
</dbReference>
<proteinExistence type="inferred from homology"/>
<evidence type="ECO:0000256" key="3">
    <source>
        <dbReference type="ARBA" id="ARBA00006958"/>
    </source>
</evidence>
<dbReference type="GO" id="GO:0046872">
    <property type="term" value="F:metal ion binding"/>
    <property type="evidence" value="ECO:0007669"/>
    <property type="project" value="UniProtKB-KW"/>
</dbReference>
<evidence type="ECO:0000259" key="8">
    <source>
        <dbReference type="Pfam" id="PF13359"/>
    </source>
</evidence>
<name>A0A915J722_ROMCU</name>
<sequence length="229" mass="25819">MDQYIKYPTVDNLADYYNAFHGMAGFPKVSGCIDGTLVKIIAPTKYPHTFICRKGFYAINVQAVCGPKDEFTNIVAKWPGSAADSGIFNNSALCNKLESGEWKGILLGDKGYACKPYLLTPYKNPSSPSQKRYNSRLTRTRVLIEQTFGRWKRRFSFLHSGSRLDPERTCRAIVTCAILHNIAVAKRMPVFEVNQDDAPDIFNDEVFMNNENVAGLLFRDQFADHAFPV</sequence>
<evidence type="ECO:0000256" key="2">
    <source>
        <dbReference type="ARBA" id="ARBA00004123"/>
    </source>
</evidence>
<keyword evidence="5" id="KW-0479">Metal-binding</keyword>
<keyword evidence="4" id="KW-0540">Nuclease</keyword>
<evidence type="ECO:0000256" key="4">
    <source>
        <dbReference type="ARBA" id="ARBA00022722"/>
    </source>
</evidence>
<dbReference type="AlphaFoldDB" id="A0A915J722"/>
<dbReference type="Pfam" id="PF13359">
    <property type="entry name" value="DDE_Tnp_4"/>
    <property type="match status" value="1"/>
</dbReference>
<organism evidence="9 10">
    <name type="scientific">Romanomermis culicivorax</name>
    <name type="common">Nematode worm</name>
    <dbReference type="NCBI Taxonomy" id="13658"/>
    <lineage>
        <taxon>Eukaryota</taxon>
        <taxon>Metazoa</taxon>
        <taxon>Ecdysozoa</taxon>
        <taxon>Nematoda</taxon>
        <taxon>Enoplea</taxon>
        <taxon>Dorylaimia</taxon>
        <taxon>Mermithida</taxon>
        <taxon>Mermithoidea</taxon>
        <taxon>Mermithidae</taxon>
        <taxon>Romanomermis</taxon>
    </lineage>
</organism>